<evidence type="ECO:0000313" key="1">
    <source>
        <dbReference type="EMBL" id="CDG96127.1"/>
    </source>
</evidence>
<accession>A0A077ND20</accession>
<name>A0A077ND20_XENBV</name>
<dbReference type="Proteomes" id="UP000028511">
    <property type="component" value="Unassembled WGS sequence"/>
</dbReference>
<gene>
    <name evidence="1" type="ORF">XBP1_1890017</name>
</gene>
<comment type="caution">
    <text evidence="1">The sequence shown here is derived from an EMBL/GenBank/DDBJ whole genome shotgun (WGS) entry which is preliminary data.</text>
</comment>
<dbReference type="EMBL" id="CBSW010000100">
    <property type="protein sequence ID" value="CDG96127.1"/>
    <property type="molecule type" value="Genomic_DNA"/>
</dbReference>
<proteinExistence type="predicted"/>
<dbReference type="HOGENOM" id="CLU_2222210_0_0_6"/>
<sequence>MSFIDAAFYQRTQTAFFKAIQQIISSQQASSYLSPEEAKSWLYQLRNTCFDLFDEYVLSESVDPKTLPKEVKARHFLTQWLFGAKEIKSFMTEYQIERQQKEVINE</sequence>
<reference evidence="1" key="1">
    <citation type="submission" date="2013-07" db="EMBL/GenBank/DDBJ databases">
        <title>Sub-species coevolution in mutualistic symbiosis.</title>
        <authorList>
            <person name="Murfin K."/>
            <person name="Klassen J."/>
            <person name="Lee M."/>
            <person name="Forst S."/>
            <person name="Stock P."/>
            <person name="Goodrich-Blair H."/>
        </authorList>
    </citation>
    <scope>NUCLEOTIDE SEQUENCE [LARGE SCALE GENOMIC DNA]</scope>
    <source>
        <strain evidence="1">Puntauvense</strain>
    </source>
</reference>
<dbReference type="AlphaFoldDB" id="A0A077ND20"/>
<organism evidence="1">
    <name type="scientific">Xenorhabdus bovienii str. puntauvense</name>
    <dbReference type="NCBI Taxonomy" id="1398201"/>
    <lineage>
        <taxon>Bacteria</taxon>
        <taxon>Pseudomonadati</taxon>
        <taxon>Pseudomonadota</taxon>
        <taxon>Gammaproteobacteria</taxon>
        <taxon>Enterobacterales</taxon>
        <taxon>Morganellaceae</taxon>
        <taxon>Xenorhabdus</taxon>
    </lineage>
</organism>
<protein>
    <submittedName>
        <fullName evidence="1">Uncharacterized protein</fullName>
    </submittedName>
</protein>